<evidence type="ECO:0000313" key="1">
    <source>
        <dbReference type="EMBL" id="KAK9026495.1"/>
    </source>
</evidence>
<reference evidence="1 2" key="1">
    <citation type="journal article" date="2024" name="G3 (Bethesda)">
        <title>Genome assembly of Hibiscus sabdariffa L. provides insights into metabolisms of medicinal natural products.</title>
        <authorList>
            <person name="Kim T."/>
        </authorList>
    </citation>
    <scope>NUCLEOTIDE SEQUENCE [LARGE SCALE GENOMIC DNA]</scope>
    <source>
        <strain evidence="1">TK-2024</strain>
        <tissue evidence="1">Old leaves</tissue>
    </source>
</reference>
<sequence>MTNFFNPMFGMLSERQTQLRDALNEALREQVQGLKIQVGQMSTINENPFNSILTQFLAHQATPHHFGAQQTLLQQQQLQKRKKKHLVDIANHASRISTRRL</sequence>
<gene>
    <name evidence="1" type="ORF">V6N11_039333</name>
</gene>
<dbReference type="EMBL" id="JBBPBN010000013">
    <property type="protein sequence ID" value="KAK9026495.1"/>
    <property type="molecule type" value="Genomic_DNA"/>
</dbReference>
<name>A0ABR2SN53_9ROSI</name>
<comment type="caution">
    <text evidence="1">The sequence shown here is derived from an EMBL/GenBank/DDBJ whole genome shotgun (WGS) entry which is preliminary data.</text>
</comment>
<dbReference type="Proteomes" id="UP001396334">
    <property type="component" value="Unassembled WGS sequence"/>
</dbReference>
<protein>
    <submittedName>
        <fullName evidence="1">Uncharacterized protein</fullName>
    </submittedName>
</protein>
<organism evidence="1 2">
    <name type="scientific">Hibiscus sabdariffa</name>
    <name type="common">roselle</name>
    <dbReference type="NCBI Taxonomy" id="183260"/>
    <lineage>
        <taxon>Eukaryota</taxon>
        <taxon>Viridiplantae</taxon>
        <taxon>Streptophyta</taxon>
        <taxon>Embryophyta</taxon>
        <taxon>Tracheophyta</taxon>
        <taxon>Spermatophyta</taxon>
        <taxon>Magnoliopsida</taxon>
        <taxon>eudicotyledons</taxon>
        <taxon>Gunneridae</taxon>
        <taxon>Pentapetalae</taxon>
        <taxon>rosids</taxon>
        <taxon>malvids</taxon>
        <taxon>Malvales</taxon>
        <taxon>Malvaceae</taxon>
        <taxon>Malvoideae</taxon>
        <taxon>Hibiscus</taxon>
    </lineage>
</organism>
<evidence type="ECO:0000313" key="2">
    <source>
        <dbReference type="Proteomes" id="UP001396334"/>
    </source>
</evidence>
<accession>A0ABR2SN53</accession>
<keyword evidence="2" id="KW-1185">Reference proteome</keyword>
<proteinExistence type="predicted"/>